<dbReference type="SUPFAM" id="SSF51182">
    <property type="entry name" value="RmlC-like cupins"/>
    <property type="match status" value="1"/>
</dbReference>
<dbReference type="InterPro" id="IPR011051">
    <property type="entry name" value="RmlC_Cupin_sf"/>
</dbReference>
<dbReference type="AlphaFoldDB" id="A0A9E6Q1M7"/>
<feature type="domain" description="(S)-ureidoglycine aminohydrolase cupin" evidence="1">
    <location>
        <begin position="4"/>
        <end position="53"/>
    </location>
</feature>
<evidence type="ECO:0000313" key="2">
    <source>
        <dbReference type="EMBL" id="QXI40909.1"/>
    </source>
</evidence>
<sequence length="64" mass="7346">MHGWPETEVIQLISGQVQITEANGAQQHYRAGDIFVLPQGFKGIWKQQATITKVTVRHPLYWKD</sequence>
<dbReference type="KEGG" id="pxn:HU772_008615"/>
<dbReference type="Proteomes" id="UP000633418">
    <property type="component" value="Chromosome"/>
</dbReference>
<protein>
    <submittedName>
        <fullName evidence="2">DUF861 domain-containing protein</fullName>
    </submittedName>
</protein>
<proteinExistence type="predicted"/>
<evidence type="ECO:0000313" key="3">
    <source>
        <dbReference type="Proteomes" id="UP000633418"/>
    </source>
</evidence>
<dbReference type="InterPro" id="IPR008579">
    <property type="entry name" value="UGlyAH_Cupin_dom"/>
</dbReference>
<name>A0A9E6Q1M7_9PSED</name>
<organism evidence="2 3">
    <name type="scientific">Pseudomonas xantholysinigenes</name>
    <dbReference type="NCBI Taxonomy" id="2745490"/>
    <lineage>
        <taxon>Bacteria</taxon>
        <taxon>Pseudomonadati</taxon>
        <taxon>Pseudomonadota</taxon>
        <taxon>Gammaproteobacteria</taxon>
        <taxon>Pseudomonadales</taxon>
        <taxon>Pseudomonadaceae</taxon>
        <taxon>Pseudomonas</taxon>
    </lineage>
</organism>
<dbReference type="InterPro" id="IPR014710">
    <property type="entry name" value="RmlC-like_jellyroll"/>
</dbReference>
<dbReference type="EMBL" id="CP077095">
    <property type="protein sequence ID" value="QXI40909.1"/>
    <property type="molecule type" value="Genomic_DNA"/>
</dbReference>
<evidence type="ECO:0000259" key="1">
    <source>
        <dbReference type="Pfam" id="PF05899"/>
    </source>
</evidence>
<accession>A0A9E6Q1M7</accession>
<reference evidence="2 3" key="1">
    <citation type="journal article" date="2020" name="Microorganisms">
        <title>Reliable Identification of Environmental Pseudomonas Isolates Using the rpoD Gene.</title>
        <authorList>
            <consortium name="The Broad Institute Genome Sequencing Platform"/>
            <person name="Girard L."/>
            <person name="Lood C."/>
            <person name="Rokni-Zadeh H."/>
            <person name="van Noort V."/>
            <person name="Lavigne R."/>
            <person name="De Mot R."/>
        </authorList>
    </citation>
    <scope>NUCLEOTIDE SEQUENCE [LARGE SCALE GENOMIC DNA]</scope>
    <source>
        <strain evidence="2 3">RW9S1A</strain>
    </source>
</reference>
<keyword evidence="3" id="KW-1185">Reference proteome</keyword>
<gene>
    <name evidence="2" type="ORF">HU772_008615</name>
</gene>
<dbReference type="Pfam" id="PF05899">
    <property type="entry name" value="Cupin_3"/>
    <property type="match status" value="1"/>
</dbReference>
<dbReference type="Gene3D" id="2.60.120.10">
    <property type="entry name" value="Jelly Rolls"/>
    <property type="match status" value="1"/>
</dbReference>
<reference evidence="2 3" key="2">
    <citation type="journal article" date="2021" name="Microorganisms">
        <title>The Ever-Expanding Pseudomonas Genus: Description of 43 New Species and Partition of the Pseudomonas putida Group.</title>
        <authorList>
            <person name="Girard L."/>
            <person name="Lood C."/>
            <person name="Hofte M."/>
            <person name="Vandamme P."/>
            <person name="Rokni-Zadeh H."/>
            <person name="van Noort V."/>
            <person name="Lavigne R."/>
            <person name="De Mot R."/>
        </authorList>
    </citation>
    <scope>NUCLEOTIDE SEQUENCE [LARGE SCALE GENOMIC DNA]</scope>
    <source>
        <strain evidence="2 3">RW9S1A</strain>
    </source>
</reference>